<dbReference type="Gene3D" id="3.40.50.1820">
    <property type="entry name" value="alpha/beta hydrolase"/>
    <property type="match status" value="1"/>
</dbReference>
<dbReference type="InterPro" id="IPR029058">
    <property type="entry name" value="AB_hydrolase_fold"/>
</dbReference>
<protein>
    <submittedName>
        <fullName evidence="1">Uncharacterized protein</fullName>
    </submittedName>
</protein>
<name>A0AAV8TK07_9ROSI</name>
<dbReference type="PANTHER" id="PTHR43139:SF22">
    <property type="entry name" value="AB HYDROLASE-1 DOMAIN-CONTAINING PROTEIN"/>
    <property type="match status" value="1"/>
</dbReference>
<reference evidence="1 2" key="1">
    <citation type="submission" date="2021-09" db="EMBL/GenBank/DDBJ databases">
        <title>Genomic insights and catalytic innovation underlie evolution of tropane alkaloids biosynthesis.</title>
        <authorList>
            <person name="Wang Y.-J."/>
            <person name="Tian T."/>
            <person name="Huang J.-P."/>
            <person name="Huang S.-X."/>
        </authorList>
    </citation>
    <scope>NUCLEOTIDE SEQUENCE [LARGE SCALE GENOMIC DNA]</scope>
    <source>
        <strain evidence="1">KIB-2018</strain>
        <tissue evidence="1">Leaf</tissue>
    </source>
</reference>
<dbReference type="Proteomes" id="UP001159364">
    <property type="component" value="Linkage Group LG04"/>
</dbReference>
<dbReference type="AlphaFoldDB" id="A0AAV8TK07"/>
<comment type="caution">
    <text evidence="1">The sequence shown here is derived from an EMBL/GenBank/DDBJ whole genome shotgun (WGS) entry which is preliminary data.</text>
</comment>
<gene>
    <name evidence="1" type="ORF">K2173_013629</name>
</gene>
<dbReference type="EMBL" id="JAIWQS010000004">
    <property type="protein sequence ID" value="KAJ8767232.1"/>
    <property type="molecule type" value="Genomic_DNA"/>
</dbReference>
<sequence length="165" mass="19184">MVGFKMAEMFPDLVHSMVISCSVMALTDSISRVSLARLGFASWSEFLIPNNINGVKELWNGVSYRSQWTPEFMRKDILEVISKNKEEKTELLEALEKIHLLWEKEDKIFNMEVAYNLKDQLEGKATLDAIKKAGYLVQLDRLFVYNSCLKKILDSFYNYDDLKQQ</sequence>
<proteinExistence type="predicted"/>
<keyword evidence="2" id="KW-1185">Reference proteome</keyword>
<dbReference type="InterPro" id="IPR052370">
    <property type="entry name" value="Meta-cleavage_hydrolase"/>
</dbReference>
<evidence type="ECO:0000313" key="2">
    <source>
        <dbReference type="Proteomes" id="UP001159364"/>
    </source>
</evidence>
<dbReference type="PANTHER" id="PTHR43139">
    <property type="entry name" value="SI:DKEY-122A22.2"/>
    <property type="match status" value="1"/>
</dbReference>
<organism evidence="1 2">
    <name type="scientific">Erythroxylum novogranatense</name>
    <dbReference type="NCBI Taxonomy" id="1862640"/>
    <lineage>
        <taxon>Eukaryota</taxon>
        <taxon>Viridiplantae</taxon>
        <taxon>Streptophyta</taxon>
        <taxon>Embryophyta</taxon>
        <taxon>Tracheophyta</taxon>
        <taxon>Spermatophyta</taxon>
        <taxon>Magnoliopsida</taxon>
        <taxon>eudicotyledons</taxon>
        <taxon>Gunneridae</taxon>
        <taxon>Pentapetalae</taxon>
        <taxon>rosids</taxon>
        <taxon>fabids</taxon>
        <taxon>Malpighiales</taxon>
        <taxon>Erythroxylaceae</taxon>
        <taxon>Erythroxylum</taxon>
    </lineage>
</organism>
<evidence type="ECO:0000313" key="1">
    <source>
        <dbReference type="EMBL" id="KAJ8767232.1"/>
    </source>
</evidence>
<dbReference type="SUPFAM" id="SSF53474">
    <property type="entry name" value="alpha/beta-Hydrolases"/>
    <property type="match status" value="1"/>
</dbReference>
<accession>A0AAV8TK07</accession>